<dbReference type="Proteomes" id="UP000250123">
    <property type="component" value="Chromosome SHEWBE"/>
</dbReference>
<dbReference type="EMBL" id="LS483452">
    <property type="protein sequence ID" value="SQH76270.1"/>
    <property type="molecule type" value="Genomic_DNA"/>
</dbReference>
<dbReference type="AlphaFoldDB" id="A0A330M5F7"/>
<evidence type="ECO:0000313" key="1">
    <source>
        <dbReference type="EMBL" id="SQH76270.1"/>
    </source>
</evidence>
<reference evidence="2" key="1">
    <citation type="submission" date="2018-06" db="EMBL/GenBank/DDBJ databases">
        <authorList>
            <person name="Cea G.-C."/>
            <person name="William W."/>
        </authorList>
    </citation>
    <scope>NUCLEOTIDE SEQUENCE [LARGE SCALE GENOMIC DNA]</scope>
    <source>
        <strain evidence="2">DB21MT-2</strain>
    </source>
</reference>
<organism evidence="1 2">
    <name type="scientific">Shewanella benthica</name>
    <dbReference type="NCBI Taxonomy" id="43661"/>
    <lineage>
        <taxon>Bacteria</taxon>
        <taxon>Pseudomonadati</taxon>
        <taxon>Pseudomonadota</taxon>
        <taxon>Gammaproteobacteria</taxon>
        <taxon>Alteromonadales</taxon>
        <taxon>Shewanellaceae</taxon>
        <taxon>Shewanella</taxon>
    </lineage>
</organism>
<name>A0A330M5F7_9GAMM</name>
<gene>
    <name evidence="1" type="ORF">SHEWBE_2307</name>
</gene>
<proteinExistence type="predicted"/>
<evidence type="ECO:0000313" key="2">
    <source>
        <dbReference type="Proteomes" id="UP000250123"/>
    </source>
</evidence>
<protein>
    <submittedName>
        <fullName evidence="1">Uncharacterized protein</fullName>
    </submittedName>
</protein>
<accession>A0A330M5F7</accession>
<dbReference type="KEGG" id="sbk:SHEWBE_2307"/>
<sequence>MAMSVGYCVRVIDAHSLTVESIMKMATILKNNGRGRLNMTH</sequence>